<keyword evidence="5" id="KW-1185">Reference proteome</keyword>
<sequence length="1686" mass="171056">MQKSVRRIGTAIFAALVALTSFFTVAPAALAEGETSTVQMEFGATGLTTQKSGAPFTALFSFSCASPTAASCDDAVITIPWPDDPDPALGGSGIASWTATVNSDVPGLVDAAVEKDTAGRQWVIRVKQPILSDGSAVGIQLTFNSPNVTTPDGFQFPVQPTVSGSNFSAVTAAPALYTVTATPAVRITKTLPSTPTPGGALRWQVFMAEASTGTVGSLGTIPGTRKIVDVLPPEVDFVSLEPAGVPHTYDAATRTLTIETTESTNGSKYYYINARVKDSVADKTPIANTATISYQLVGTGAVESKPSTVTKNVSSTVSVGSLLSKSALGNLPTGLSGSTSLQTGFVTEAVSNKEVRYTLSIKQDDNPIDWSLTDVLPCLTSTVPGGILSSGSASATCSDPAFHVSRIAVGSDPAFPSAPAGTDTGKTLTLLYVDDTSEMKPLLIGQDVLPKAGGQISRITIEGSHEGGNSWANYYVYGTIDASLEGRTEVQQLRNTVWGKAAYAGTPMPVSYGNGSSVTGYILRGYTAAAVTAAPTVSTTPTGGAVSMGITSGFVTSDPALEGKARTVWVLPEGPFNWSLGTTPIASGNDWQGTGRTFAKLNGAATFSSFRLAGNSGAEAGVYPYDVYTGYEGGTTFQTCGSTPDGAVAAANDIFVDTTGIIGPVGVPTTICHQTGYIVVTGPIPSSTTTKMVRGGEETAWVGSPGTSAVAADGTGSADFKVTWANTGSAALQDVTLYDMLPRIGDTYTVGNQASRGSTMTPSLTAVTVPSGWTVAYSTAANPCRPEVMATNPGCDPTWSTTAPAQLGTVTGLRFTKASSSPVGTVAEFIVSMNAADFTSADKVAWNTVSTRAYVAGTTPTPIAPTEAPKVGFGLVQTPDISVVKEVCTTTTACAEDAAVGGGGWADSATVAYDGTVNWRITVTNTGQTALTDVAISDPLVSDCVATIGDLAVGAHASKTCASTGLRAALTNQATATGVGLGVTVTDSDTASVTVGAKPFSNVGIVKQVCDATENTCDVNAADDASEWATSASLPFEGTAKWRVIVQNLGYTTLTNVVVQDAANTACAATIDTLAPLAFQRLGCENADLAASMTNTATVTATPPYGDPALTGSATATATVAEATPAVTLVKEICDADDCDPDAPIGSDGWSDTSTKPYFDSATWRLTAKNTGESDLASVSISDPLVSGCALDPTQTLARGASISVTCDSDELTASFTNEASVSATDVNGATASDTASADVVVEEKPTSGVELVIESCNPAVGSCDPDAPVGESGWSSSTTVPFEGDGVWRVTVKNTGDTELSKVVVENPAYPDCAFTLPTLAAGASGSQLCTVEAVDGTVTSTATVTATPPYGDADLTDESTADIVSVDPLVQIGVEKEVCSTGNDCDPNAEPLTGGWVKAAALEPGSEPFWRIIVTNEGQVPLTDVMVDDPALEDCAATFAEMLPGERQVITCTGAAAFESAGGTVTATGTNPRGGATATVSADSEATVTVRDFATAVTVVKEACVVAPGSDCLQNGTGWTAHANGAFGSELWWRITVTNSGDTDITDVVVTDPKLPTADFTVARLAPGASQSTVVSAGSWQILDPNAPEAKNTASVTAVSITGEDLTDSAFAIGTVDPQGADTDGTDASGSGAGAGAAGAGLALTGGTLPVIAIGAGALLVLAGGVVFALRLVRRRRDADPAEG</sequence>
<keyword evidence="1" id="KW-0472">Membrane</keyword>
<dbReference type="PANTHER" id="PTHR34819:SF3">
    <property type="entry name" value="CELL SURFACE PROTEIN"/>
    <property type="match status" value="1"/>
</dbReference>
<feature type="domain" description="DUF7617" evidence="3">
    <location>
        <begin position="1373"/>
        <end position="1462"/>
    </location>
</feature>
<evidence type="ECO:0000259" key="3">
    <source>
        <dbReference type="Pfam" id="PF24593"/>
    </source>
</evidence>
<dbReference type="InterPro" id="IPR051172">
    <property type="entry name" value="Chlamydia_OmcB"/>
</dbReference>
<keyword evidence="2" id="KW-0732">Signal</keyword>
<name>A0A6G8FI71_9MICO</name>
<feature type="domain" description="DUF7617" evidence="3">
    <location>
        <begin position="1498"/>
        <end position="1601"/>
    </location>
</feature>
<dbReference type="NCBIfam" id="TIGR01451">
    <property type="entry name" value="B_ant_repeat"/>
    <property type="match status" value="1"/>
</dbReference>
<reference evidence="4 5" key="1">
    <citation type="submission" date="2020-03" db="EMBL/GenBank/DDBJ databases">
        <title>Leucobacter sp. nov., isolated from beetles.</title>
        <authorList>
            <person name="Hyun D.-W."/>
            <person name="Bae J.-W."/>
        </authorList>
    </citation>
    <scope>NUCLEOTIDE SEQUENCE [LARGE SCALE GENOMIC DNA]</scope>
    <source>
        <strain evidence="4 5">HDW9B</strain>
    </source>
</reference>
<evidence type="ECO:0000256" key="2">
    <source>
        <dbReference type="SAM" id="SignalP"/>
    </source>
</evidence>
<dbReference type="PANTHER" id="PTHR34819">
    <property type="entry name" value="LARGE CYSTEINE-RICH PERIPLASMIC PROTEIN OMCB"/>
    <property type="match status" value="1"/>
</dbReference>
<proteinExistence type="predicted"/>
<dbReference type="RefSeq" id="WP_166322574.1">
    <property type="nucleotide sequence ID" value="NZ_CP049934.1"/>
</dbReference>
<gene>
    <name evidence="4" type="ORF">G7067_05450</name>
</gene>
<feature type="domain" description="DUF7617" evidence="3">
    <location>
        <begin position="1002"/>
        <end position="1117"/>
    </location>
</feature>
<feature type="transmembrane region" description="Helical" evidence="1">
    <location>
        <begin position="1651"/>
        <end position="1672"/>
    </location>
</feature>
<evidence type="ECO:0000313" key="5">
    <source>
        <dbReference type="Proteomes" id="UP000501387"/>
    </source>
</evidence>
<dbReference type="InterPro" id="IPR055388">
    <property type="entry name" value="DUF7617"/>
</dbReference>
<dbReference type="Pfam" id="PF24593">
    <property type="entry name" value="DUF7617"/>
    <property type="match status" value="5"/>
</dbReference>
<evidence type="ECO:0000256" key="1">
    <source>
        <dbReference type="SAM" id="Phobius"/>
    </source>
</evidence>
<organism evidence="4 5">
    <name type="scientific">Leucobacter insecticola</name>
    <dbReference type="NCBI Taxonomy" id="2714934"/>
    <lineage>
        <taxon>Bacteria</taxon>
        <taxon>Bacillati</taxon>
        <taxon>Actinomycetota</taxon>
        <taxon>Actinomycetes</taxon>
        <taxon>Micrococcales</taxon>
        <taxon>Microbacteriaceae</taxon>
        <taxon>Leucobacter</taxon>
    </lineage>
</organism>
<feature type="signal peptide" evidence="2">
    <location>
        <begin position="1"/>
        <end position="31"/>
    </location>
</feature>
<dbReference type="Proteomes" id="UP000501387">
    <property type="component" value="Chromosome"/>
</dbReference>
<feature type="chain" id="PRO_5026241105" description="DUF7617 domain-containing protein" evidence="2">
    <location>
        <begin position="32"/>
        <end position="1686"/>
    </location>
</feature>
<protein>
    <recommendedName>
        <fullName evidence="3">DUF7617 domain-containing protein</fullName>
    </recommendedName>
</protein>
<accession>A0A6G8FI71</accession>
<dbReference type="KEGG" id="lins:G7067_05450"/>
<keyword evidence="1" id="KW-1133">Transmembrane helix</keyword>
<feature type="domain" description="DUF7617" evidence="3">
    <location>
        <begin position="878"/>
        <end position="982"/>
    </location>
</feature>
<evidence type="ECO:0000313" key="4">
    <source>
        <dbReference type="EMBL" id="QIM15993.1"/>
    </source>
</evidence>
<dbReference type="EMBL" id="CP049934">
    <property type="protein sequence ID" value="QIM15993.1"/>
    <property type="molecule type" value="Genomic_DNA"/>
</dbReference>
<feature type="domain" description="DUF7617" evidence="3">
    <location>
        <begin position="1124"/>
        <end position="1234"/>
    </location>
</feature>
<keyword evidence="1" id="KW-0812">Transmembrane</keyword>
<dbReference type="InterPro" id="IPR047589">
    <property type="entry name" value="DUF11_rpt"/>
</dbReference>